<keyword evidence="3" id="KW-1185">Reference proteome</keyword>
<evidence type="ECO:0008006" key="4">
    <source>
        <dbReference type="Google" id="ProtNLM"/>
    </source>
</evidence>
<keyword evidence="1" id="KW-0812">Transmembrane</keyword>
<protein>
    <recommendedName>
        <fullName evidence="4">Zinc ribbon domain-containing protein</fullName>
    </recommendedName>
</protein>
<evidence type="ECO:0000256" key="1">
    <source>
        <dbReference type="SAM" id="Phobius"/>
    </source>
</evidence>
<accession>A0ABT8R985</accession>
<evidence type="ECO:0000313" key="2">
    <source>
        <dbReference type="EMBL" id="MDO1447235.1"/>
    </source>
</evidence>
<name>A0ABT8R985_9BACT</name>
<dbReference type="PANTHER" id="PTHR37826:SF3">
    <property type="entry name" value="J DOMAIN-CONTAINING PROTEIN"/>
    <property type="match status" value="1"/>
</dbReference>
<dbReference type="EMBL" id="JAUKPO010000006">
    <property type="protein sequence ID" value="MDO1447235.1"/>
    <property type="molecule type" value="Genomic_DNA"/>
</dbReference>
<evidence type="ECO:0000313" key="3">
    <source>
        <dbReference type="Proteomes" id="UP001168528"/>
    </source>
</evidence>
<keyword evidence="1" id="KW-0472">Membrane</keyword>
<keyword evidence="1" id="KW-1133">Transmembrane helix</keyword>
<gene>
    <name evidence="2" type="ORF">Q0590_13275</name>
</gene>
<feature type="transmembrane region" description="Helical" evidence="1">
    <location>
        <begin position="345"/>
        <end position="365"/>
    </location>
</feature>
<reference evidence="2" key="1">
    <citation type="submission" date="2023-07" db="EMBL/GenBank/DDBJ databases">
        <title>The genome sequence of Rhodocytophaga aerolata KACC 12507.</title>
        <authorList>
            <person name="Zhang X."/>
        </authorList>
    </citation>
    <scope>NUCLEOTIDE SEQUENCE</scope>
    <source>
        <strain evidence="2">KACC 12507</strain>
    </source>
</reference>
<dbReference type="Proteomes" id="UP001168528">
    <property type="component" value="Unassembled WGS sequence"/>
</dbReference>
<comment type="caution">
    <text evidence="2">The sequence shown here is derived from an EMBL/GenBank/DDBJ whole genome shotgun (WGS) entry which is preliminary data.</text>
</comment>
<proteinExistence type="predicted"/>
<organism evidence="2 3">
    <name type="scientific">Rhodocytophaga aerolata</name>
    <dbReference type="NCBI Taxonomy" id="455078"/>
    <lineage>
        <taxon>Bacteria</taxon>
        <taxon>Pseudomonadati</taxon>
        <taxon>Bacteroidota</taxon>
        <taxon>Cytophagia</taxon>
        <taxon>Cytophagales</taxon>
        <taxon>Rhodocytophagaceae</taxon>
        <taxon>Rhodocytophaga</taxon>
    </lineage>
</organism>
<dbReference type="PANTHER" id="PTHR37826">
    <property type="entry name" value="FLOTILLIN BAND_7_5 DOMAIN PROTEIN"/>
    <property type="match status" value="1"/>
</dbReference>
<sequence>MESSFTPEIAHQKFPCRECGAFLVFAPGSTHLKCPYCGTENEIETSAEEIEEIDYKSFIASGALAAEKQQIAVVKCTSCGAESSLKPNITSDECPFCGTALVVSSGSLCTVIKPKSLLPFKIDQKQGFDLYKNWLHDLWFAPNDLKRYAQNHEKINGMYIPYWTYDCKTVSRYVGERGDNYTVNESYTTTENGKQVTRTRQVTKIRWRHASGTVHNTFDDVLVIASHSLPRNYTRELEPWDTQNLVPFNEKYLSGFRTETYQLDVRAGFEEAKQIMDSTIRNTICRDIGGDHQRIHSIDTIYNNVTFKHTLLPIWLSAYRYNDKVYRFMVNGRTGEVQGERPYSWIKITLAVLAFILLVCLVLLLTQGKKISMHEWDIIPQFVFTLLPLDMGSILRI</sequence>
<dbReference type="RefSeq" id="WP_302038035.1">
    <property type="nucleotide sequence ID" value="NZ_JAUKPO010000006.1"/>
</dbReference>